<evidence type="ECO:0000313" key="2">
    <source>
        <dbReference type="EMBL" id="CAG8506329.1"/>
    </source>
</evidence>
<dbReference type="EMBL" id="CAJVPK010000407">
    <property type="protein sequence ID" value="CAG8506329.1"/>
    <property type="molecule type" value="Genomic_DNA"/>
</dbReference>
<dbReference type="OrthoDB" id="10613372at2759"/>
<sequence length="101" mass="11759">MYSTKFFFMPPLSKRQKRAYEKLGSNGKFQKKVQSDESSSNESDEDIIFEPLVLPELEETTKIMLKMSHIIFHGQKMQMLDSVVIILVYLVQQNGIMIKNL</sequence>
<dbReference type="AlphaFoldDB" id="A0A9N8ZT12"/>
<gene>
    <name evidence="2" type="ORF">DEBURN_LOCUS4943</name>
</gene>
<reference evidence="2" key="1">
    <citation type="submission" date="2021-06" db="EMBL/GenBank/DDBJ databases">
        <authorList>
            <person name="Kallberg Y."/>
            <person name="Tangrot J."/>
            <person name="Rosling A."/>
        </authorList>
    </citation>
    <scope>NUCLEOTIDE SEQUENCE</scope>
    <source>
        <strain evidence="2">AZ414A</strain>
    </source>
</reference>
<dbReference type="Proteomes" id="UP000789706">
    <property type="component" value="Unassembled WGS sequence"/>
</dbReference>
<evidence type="ECO:0000313" key="3">
    <source>
        <dbReference type="Proteomes" id="UP000789706"/>
    </source>
</evidence>
<feature type="region of interest" description="Disordered" evidence="1">
    <location>
        <begin position="23"/>
        <end position="44"/>
    </location>
</feature>
<evidence type="ECO:0000256" key="1">
    <source>
        <dbReference type="SAM" id="MobiDB-lite"/>
    </source>
</evidence>
<organism evidence="2 3">
    <name type="scientific">Diversispora eburnea</name>
    <dbReference type="NCBI Taxonomy" id="1213867"/>
    <lineage>
        <taxon>Eukaryota</taxon>
        <taxon>Fungi</taxon>
        <taxon>Fungi incertae sedis</taxon>
        <taxon>Mucoromycota</taxon>
        <taxon>Glomeromycotina</taxon>
        <taxon>Glomeromycetes</taxon>
        <taxon>Diversisporales</taxon>
        <taxon>Diversisporaceae</taxon>
        <taxon>Diversispora</taxon>
    </lineage>
</organism>
<name>A0A9N8ZT12_9GLOM</name>
<comment type="caution">
    <text evidence="2">The sequence shown here is derived from an EMBL/GenBank/DDBJ whole genome shotgun (WGS) entry which is preliminary data.</text>
</comment>
<keyword evidence="3" id="KW-1185">Reference proteome</keyword>
<accession>A0A9N8ZT12</accession>
<proteinExistence type="predicted"/>
<protein>
    <submittedName>
        <fullName evidence="2">8787_t:CDS:1</fullName>
    </submittedName>
</protein>